<evidence type="ECO:0000313" key="2">
    <source>
        <dbReference type="Proteomes" id="UP001151760"/>
    </source>
</evidence>
<name>A0ABQ5HA25_9ASTR</name>
<gene>
    <name evidence="1" type="ORF">Tco_1066442</name>
</gene>
<dbReference type="Proteomes" id="UP001151760">
    <property type="component" value="Unassembled WGS sequence"/>
</dbReference>
<comment type="caution">
    <text evidence="1">The sequence shown here is derived from an EMBL/GenBank/DDBJ whole genome shotgun (WGS) entry which is preliminary data.</text>
</comment>
<reference evidence="1" key="2">
    <citation type="submission" date="2022-01" db="EMBL/GenBank/DDBJ databases">
        <authorList>
            <person name="Yamashiro T."/>
            <person name="Shiraishi A."/>
            <person name="Satake H."/>
            <person name="Nakayama K."/>
        </authorList>
    </citation>
    <scope>NUCLEOTIDE SEQUENCE</scope>
</reference>
<organism evidence="1 2">
    <name type="scientific">Tanacetum coccineum</name>
    <dbReference type="NCBI Taxonomy" id="301880"/>
    <lineage>
        <taxon>Eukaryota</taxon>
        <taxon>Viridiplantae</taxon>
        <taxon>Streptophyta</taxon>
        <taxon>Embryophyta</taxon>
        <taxon>Tracheophyta</taxon>
        <taxon>Spermatophyta</taxon>
        <taxon>Magnoliopsida</taxon>
        <taxon>eudicotyledons</taxon>
        <taxon>Gunneridae</taxon>
        <taxon>Pentapetalae</taxon>
        <taxon>asterids</taxon>
        <taxon>campanulids</taxon>
        <taxon>Asterales</taxon>
        <taxon>Asteraceae</taxon>
        <taxon>Asteroideae</taxon>
        <taxon>Anthemideae</taxon>
        <taxon>Anthemidinae</taxon>
        <taxon>Tanacetum</taxon>
    </lineage>
</organism>
<accession>A0ABQ5HA25</accession>
<reference evidence="1" key="1">
    <citation type="journal article" date="2022" name="Int. J. Mol. Sci.">
        <title>Draft Genome of Tanacetum Coccineum: Genomic Comparison of Closely Related Tanacetum-Family Plants.</title>
        <authorList>
            <person name="Yamashiro T."/>
            <person name="Shiraishi A."/>
            <person name="Nakayama K."/>
            <person name="Satake H."/>
        </authorList>
    </citation>
    <scope>NUCLEOTIDE SEQUENCE</scope>
</reference>
<sequence length="87" mass="10064">MLKDSIDNDPYHLKPEITVKDTYGVSDIRRPQRVEDLVGQDKLRYDSASKLSIYFFLDCQLTSTLSSTTIKLQRKYGITSKNLEHPQ</sequence>
<proteinExistence type="predicted"/>
<dbReference type="EMBL" id="BQNB010019384">
    <property type="protein sequence ID" value="GJT84725.1"/>
    <property type="molecule type" value="Genomic_DNA"/>
</dbReference>
<keyword evidence="2" id="KW-1185">Reference proteome</keyword>
<protein>
    <submittedName>
        <fullName evidence="1">Uncharacterized protein</fullName>
    </submittedName>
</protein>
<evidence type="ECO:0000313" key="1">
    <source>
        <dbReference type="EMBL" id="GJT84725.1"/>
    </source>
</evidence>
<feature type="non-terminal residue" evidence="1">
    <location>
        <position position="87"/>
    </location>
</feature>